<evidence type="ECO:0000313" key="2">
    <source>
        <dbReference type="Proteomes" id="UP001311730"/>
    </source>
</evidence>
<proteinExistence type="predicted"/>
<sequence length="637" mass="74087">MNRQPTMRALLQKEIAKQERYIKAKLTSLLIPFKKSLHFRVSKAYTTFSVELKRLLPSEELGKIQQAFPEGCVVISDSFLGEMTQHKFLEIRMPNQTSHFFHLQELLSYSCFRRTKGILPIVLGLDDRDLYSIDLASSKHIAIESDLPSYRYKLQQLFLHSLLTSKNRKRVQIAWIEEPLEHTRLRARIAPFMLTEASQAQEVLPLVIKENEKRKAENTFETHWVIIVSDAYTSYHQHKDLFSALEGCQEQGIHLIGSSECLDKDTMTVKELMEYHTLFNPSLWMDSEGRLHHERTIIQLPFFTEETEIPFESYQLLDKRINEILGEARMNLPVTSMDFRQAQRFLSSQINRHHLCSSDGRIMLSLSAIHSTLNRMHQKLFYNMIEHLSKNISYFVGDTYEKLTNLKELRIEPKSGHVLINGENVYAPTQDGDLVPLIAQSIHDLTLHAVPQTVTALDLLDEATYPQLTLITQSLLKGEPYKEIAPRTIPIALLREVESVLSQVEFQLARKDEPTNQEASFGITKKDIISIVKEQVNEATTNDTFFFANINKVKPVWWIEPNKDHFLGSWLLLNNKDKKEVHVFKINNNNFFGKLTTREDKDNSYRLEILTEQAPNHFIDRFSNVDFKEYYIQTIKY</sequence>
<organism evidence="1 2">
    <name type="scientific">Capnocytophaga gingivalis</name>
    <dbReference type="NCBI Taxonomy" id="1017"/>
    <lineage>
        <taxon>Bacteria</taxon>
        <taxon>Pseudomonadati</taxon>
        <taxon>Bacteroidota</taxon>
        <taxon>Flavobacteriia</taxon>
        <taxon>Flavobacteriales</taxon>
        <taxon>Flavobacteriaceae</taxon>
        <taxon>Capnocytophaga</taxon>
    </lineage>
</organism>
<dbReference type="RefSeq" id="WP_323982382.1">
    <property type="nucleotide sequence ID" value="NZ_JAYKBW010000001.1"/>
</dbReference>
<reference evidence="1 2" key="1">
    <citation type="submission" date="2023-12" db="EMBL/GenBank/DDBJ databases">
        <title>Genomic sequences of Capnocytophaga and Parvimonas strains.</title>
        <authorList>
            <person name="Watt R.M."/>
            <person name="Wang M."/>
            <person name="Yang T."/>
            <person name="Tong W.M."/>
        </authorList>
    </citation>
    <scope>NUCLEOTIDE SEQUENCE [LARGE SCALE GENOMIC DNA]</scope>
    <source>
        <strain evidence="1 2">CCUG 13096</strain>
    </source>
</reference>
<dbReference type="EMBL" id="JAYKBW010000001">
    <property type="protein sequence ID" value="MEB3073868.1"/>
    <property type="molecule type" value="Genomic_DNA"/>
</dbReference>
<gene>
    <name evidence="1" type="ORF">VJJ08_00955</name>
</gene>
<evidence type="ECO:0000313" key="1">
    <source>
        <dbReference type="EMBL" id="MEB3073868.1"/>
    </source>
</evidence>
<comment type="caution">
    <text evidence="1">The sequence shown here is derived from an EMBL/GenBank/DDBJ whole genome shotgun (WGS) entry which is preliminary data.</text>
</comment>
<name>A0ABU5Z607_9FLAO</name>
<dbReference type="Proteomes" id="UP001311730">
    <property type="component" value="Unassembled WGS sequence"/>
</dbReference>
<accession>A0ABU5Z607</accession>
<keyword evidence="2" id="KW-1185">Reference proteome</keyword>
<protein>
    <submittedName>
        <fullName evidence="1">Uncharacterized protein</fullName>
    </submittedName>
</protein>